<dbReference type="SUPFAM" id="SSF103473">
    <property type="entry name" value="MFS general substrate transporter"/>
    <property type="match status" value="1"/>
</dbReference>
<dbReference type="Gene3D" id="1.20.1720.10">
    <property type="entry name" value="Multidrug resistance protein D"/>
    <property type="match status" value="1"/>
</dbReference>
<comment type="subcellular location">
    <subcellularLocation>
        <location evidence="1">Membrane</location>
        <topology evidence="1">Multi-pass membrane protein</topology>
    </subcellularLocation>
</comment>
<feature type="region of interest" description="Disordered" evidence="6">
    <location>
        <begin position="1"/>
        <end position="24"/>
    </location>
</feature>
<comment type="similarity">
    <text evidence="2">Belongs to the major facilitator superfamily. TCR/Tet family.</text>
</comment>
<keyword evidence="10" id="KW-1185">Reference proteome</keyword>
<evidence type="ECO:0000256" key="6">
    <source>
        <dbReference type="SAM" id="MobiDB-lite"/>
    </source>
</evidence>
<evidence type="ECO:0000256" key="5">
    <source>
        <dbReference type="ARBA" id="ARBA00023136"/>
    </source>
</evidence>
<accession>A0A2B7Y3T3</accession>
<organism evidence="9 10">
    <name type="scientific">Polytolypa hystricis (strain UAMH7299)</name>
    <dbReference type="NCBI Taxonomy" id="1447883"/>
    <lineage>
        <taxon>Eukaryota</taxon>
        <taxon>Fungi</taxon>
        <taxon>Dikarya</taxon>
        <taxon>Ascomycota</taxon>
        <taxon>Pezizomycotina</taxon>
        <taxon>Eurotiomycetes</taxon>
        <taxon>Eurotiomycetidae</taxon>
        <taxon>Onygenales</taxon>
        <taxon>Onygenales incertae sedis</taxon>
        <taxon>Polytolypa</taxon>
    </lineage>
</organism>
<dbReference type="GO" id="GO:0005886">
    <property type="term" value="C:plasma membrane"/>
    <property type="evidence" value="ECO:0007669"/>
    <property type="project" value="TreeGrafter"/>
</dbReference>
<evidence type="ECO:0000256" key="4">
    <source>
        <dbReference type="ARBA" id="ARBA00022989"/>
    </source>
</evidence>
<dbReference type="GO" id="GO:0022857">
    <property type="term" value="F:transmembrane transporter activity"/>
    <property type="evidence" value="ECO:0007669"/>
    <property type="project" value="InterPro"/>
</dbReference>
<dbReference type="EMBL" id="PDNA01000082">
    <property type="protein sequence ID" value="PGH15502.1"/>
    <property type="molecule type" value="Genomic_DNA"/>
</dbReference>
<feature type="transmembrane region" description="Helical" evidence="7">
    <location>
        <begin position="40"/>
        <end position="66"/>
    </location>
</feature>
<feature type="transmembrane region" description="Helical" evidence="7">
    <location>
        <begin position="398"/>
        <end position="418"/>
    </location>
</feature>
<dbReference type="InterPro" id="IPR011701">
    <property type="entry name" value="MFS"/>
</dbReference>
<reference evidence="9 10" key="1">
    <citation type="submission" date="2017-10" db="EMBL/GenBank/DDBJ databases">
        <title>Comparative genomics in systemic dimorphic fungi from Ajellomycetaceae.</title>
        <authorList>
            <person name="Munoz J.F."/>
            <person name="Mcewen J.G."/>
            <person name="Clay O.K."/>
            <person name="Cuomo C.A."/>
        </authorList>
    </citation>
    <scope>NUCLEOTIDE SEQUENCE [LARGE SCALE GENOMIC DNA]</scope>
    <source>
        <strain evidence="9 10">UAMH7299</strain>
    </source>
</reference>
<sequence length="576" mass="61268">MPPEPDAVREPASTAASNDAGTVDDNSTTFETVQKLSKSAITLTIAPLCLSALLSSLDLTIVTPAIPAIVASFQSMEGYVWIGSAFILAHTAITPVWGSVADIWGRKPIMLIAQAVFLGGSLLCALAPHMDALIAGRAIQGLGASGMGTMVNVIICDMCSLRDRGLYLAITSMVWAMGSAVGPVLGGVFTTRLNWRWCFWINLPIGAFVFVVLLFFLDVPNPKTPVLAGIKAIDWTGSTLIVGGALMILLGVDFGDVTYAWSSATVICLIVFGAIVVGIFLVNEWKFAKNPVIPLRLFAPLSTLAAYVVFTCNFYVFIGLAYYLPLYSQAVLGADALASGLHLLPLIVSSSLSAAASGVFIQRTGKYLPVMYVAQTMLTLGVGLFISLKFEKSLTRLFIFEILTGVGVGLNIEAPILAAQATTTVRDTAAVIATMSFVRSIGTAISVVVGGVIFQNQMNVAGPRMVEQLGQELANRFDGKNASANVDLVGTLPVGQQDIIRRSYFGALRSVWIMYVAFAGASMVITLFVRGHHLSTETNQVVLGVDRGDRGARKPENDISGQEVELAGTQEDSPRQ</sequence>
<feature type="transmembrane region" description="Helical" evidence="7">
    <location>
        <begin position="512"/>
        <end position="529"/>
    </location>
</feature>
<dbReference type="PANTHER" id="PTHR23501:SF102">
    <property type="entry name" value="DRUG TRANSPORTER, PUTATIVE (AFU_ORTHOLOGUE AFUA_3G08530)-RELATED"/>
    <property type="match status" value="1"/>
</dbReference>
<evidence type="ECO:0000313" key="9">
    <source>
        <dbReference type="EMBL" id="PGH15502.1"/>
    </source>
</evidence>
<evidence type="ECO:0000259" key="8">
    <source>
        <dbReference type="PROSITE" id="PS50850"/>
    </source>
</evidence>
<dbReference type="InterPro" id="IPR020846">
    <property type="entry name" value="MFS_dom"/>
</dbReference>
<keyword evidence="5 7" id="KW-0472">Membrane</keyword>
<evidence type="ECO:0000256" key="7">
    <source>
        <dbReference type="SAM" id="Phobius"/>
    </source>
</evidence>
<feature type="transmembrane region" description="Helical" evidence="7">
    <location>
        <begin position="258"/>
        <end position="283"/>
    </location>
</feature>
<dbReference type="PANTHER" id="PTHR23501">
    <property type="entry name" value="MAJOR FACILITATOR SUPERFAMILY"/>
    <property type="match status" value="1"/>
</dbReference>
<feature type="compositionally biased region" description="Basic and acidic residues" evidence="6">
    <location>
        <begin position="546"/>
        <end position="557"/>
    </location>
</feature>
<evidence type="ECO:0000256" key="2">
    <source>
        <dbReference type="ARBA" id="ARBA00007520"/>
    </source>
</evidence>
<comment type="caution">
    <text evidence="9">The sequence shown here is derived from an EMBL/GenBank/DDBJ whole genome shotgun (WGS) entry which is preliminary data.</text>
</comment>
<dbReference type="AlphaFoldDB" id="A0A2B7Y3T3"/>
<evidence type="ECO:0000256" key="1">
    <source>
        <dbReference type="ARBA" id="ARBA00004141"/>
    </source>
</evidence>
<feature type="transmembrane region" description="Helical" evidence="7">
    <location>
        <begin position="167"/>
        <end position="189"/>
    </location>
</feature>
<dbReference type="PRINTS" id="PR01036">
    <property type="entry name" value="TCRTETB"/>
</dbReference>
<feature type="domain" description="Major facilitator superfamily (MFS) profile" evidence="8">
    <location>
        <begin position="44"/>
        <end position="534"/>
    </location>
</feature>
<dbReference type="Proteomes" id="UP000224634">
    <property type="component" value="Unassembled WGS sequence"/>
</dbReference>
<evidence type="ECO:0000313" key="10">
    <source>
        <dbReference type="Proteomes" id="UP000224634"/>
    </source>
</evidence>
<feature type="compositionally biased region" description="Polar residues" evidence="6">
    <location>
        <begin position="14"/>
        <end position="24"/>
    </location>
</feature>
<dbReference type="PROSITE" id="PS50850">
    <property type="entry name" value="MFS"/>
    <property type="match status" value="1"/>
</dbReference>
<feature type="transmembrane region" description="Helical" evidence="7">
    <location>
        <begin position="134"/>
        <end position="155"/>
    </location>
</feature>
<keyword evidence="4 7" id="KW-1133">Transmembrane helix</keyword>
<gene>
    <name evidence="9" type="ORF">AJ80_05519</name>
</gene>
<name>A0A2B7Y3T3_POLH7</name>
<feature type="transmembrane region" description="Helical" evidence="7">
    <location>
        <begin position="109"/>
        <end position="128"/>
    </location>
</feature>
<protein>
    <recommendedName>
        <fullName evidence="8">Major facilitator superfamily (MFS) profile domain-containing protein</fullName>
    </recommendedName>
</protein>
<dbReference type="InterPro" id="IPR036259">
    <property type="entry name" value="MFS_trans_sf"/>
</dbReference>
<feature type="transmembrane region" description="Helical" evidence="7">
    <location>
        <begin position="367"/>
        <end position="386"/>
    </location>
</feature>
<proteinExistence type="inferred from homology"/>
<feature type="transmembrane region" description="Helical" evidence="7">
    <location>
        <begin position="201"/>
        <end position="220"/>
    </location>
</feature>
<dbReference type="OrthoDB" id="3934656at2759"/>
<evidence type="ECO:0000256" key="3">
    <source>
        <dbReference type="ARBA" id="ARBA00022692"/>
    </source>
</evidence>
<feature type="region of interest" description="Disordered" evidence="6">
    <location>
        <begin position="546"/>
        <end position="576"/>
    </location>
</feature>
<feature type="transmembrane region" description="Helical" evidence="7">
    <location>
        <begin position="336"/>
        <end position="360"/>
    </location>
</feature>
<feature type="transmembrane region" description="Helical" evidence="7">
    <location>
        <begin position="78"/>
        <end position="97"/>
    </location>
</feature>
<feature type="transmembrane region" description="Helical" evidence="7">
    <location>
        <begin position="304"/>
        <end position="324"/>
    </location>
</feature>
<dbReference type="Gene3D" id="1.20.1250.20">
    <property type="entry name" value="MFS general substrate transporter like domains"/>
    <property type="match status" value="1"/>
</dbReference>
<dbReference type="Pfam" id="PF07690">
    <property type="entry name" value="MFS_1"/>
    <property type="match status" value="1"/>
</dbReference>
<keyword evidence="3 7" id="KW-0812">Transmembrane</keyword>
<dbReference type="FunFam" id="1.20.1720.10:FF:000014">
    <property type="entry name" value="MFS drug transporter, putative"/>
    <property type="match status" value="1"/>
</dbReference>
<feature type="transmembrane region" description="Helical" evidence="7">
    <location>
        <begin position="430"/>
        <end position="454"/>
    </location>
</feature>
<feature type="transmembrane region" description="Helical" evidence="7">
    <location>
        <begin position="232"/>
        <end position="252"/>
    </location>
</feature>
<dbReference type="CDD" id="cd17502">
    <property type="entry name" value="MFS_Azr1_MDR_like"/>
    <property type="match status" value="1"/>
</dbReference>